<keyword evidence="3" id="KW-1185">Reference proteome</keyword>
<sequence>MKLFTVLASTLLFFLIIASKTNASCNDCQIIMENINNCNEVNIASCAPYYINPDPLTKPILLDCCEDQQLLFKLCYECSDPSTVSLANYFCEDSIKDCN</sequence>
<reference evidence="2 3" key="1">
    <citation type="submission" date="2018-06" db="EMBL/GenBank/DDBJ databases">
        <title>Comparative genomics reveals the genomic features of Rhizophagus irregularis, R. cerebriforme, R. diaphanum and Gigaspora rosea, and their symbiotic lifestyle signature.</title>
        <authorList>
            <person name="Morin E."/>
            <person name="San Clemente H."/>
            <person name="Chen E.C.H."/>
            <person name="De La Providencia I."/>
            <person name="Hainaut M."/>
            <person name="Kuo A."/>
            <person name="Kohler A."/>
            <person name="Murat C."/>
            <person name="Tang N."/>
            <person name="Roy S."/>
            <person name="Loubradou J."/>
            <person name="Henrissat B."/>
            <person name="Grigoriev I.V."/>
            <person name="Corradi N."/>
            <person name="Roux C."/>
            <person name="Martin F.M."/>
        </authorList>
    </citation>
    <scope>NUCLEOTIDE SEQUENCE [LARGE SCALE GENOMIC DNA]</scope>
    <source>
        <strain evidence="2 3">DAOM 227022</strain>
    </source>
</reference>
<feature type="chain" id="PRO_5017382642" description="Saposin B-type domain-containing protein" evidence="1">
    <location>
        <begin position="24"/>
        <end position="99"/>
    </location>
</feature>
<feature type="signal peptide" evidence="1">
    <location>
        <begin position="1"/>
        <end position="23"/>
    </location>
</feature>
<gene>
    <name evidence="2" type="ORF">C1645_770970</name>
</gene>
<dbReference type="Proteomes" id="UP000265703">
    <property type="component" value="Unassembled WGS sequence"/>
</dbReference>
<evidence type="ECO:0000313" key="3">
    <source>
        <dbReference type="Proteomes" id="UP000265703"/>
    </source>
</evidence>
<dbReference type="OrthoDB" id="2366888at2759"/>
<evidence type="ECO:0000313" key="2">
    <source>
        <dbReference type="EMBL" id="RIA90039.1"/>
    </source>
</evidence>
<name>A0A397SYD8_9GLOM</name>
<organism evidence="2 3">
    <name type="scientific">Glomus cerebriforme</name>
    <dbReference type="NCBI Taxonomy" id="658196"/>
    <lineage>
        <taxon>Eukaryota</taxon>
        <taxon>Fungi</taxon>
        <taxon>Fungi incertae sedis</taxon>
        <taxon>Mucoromycota</taxon>
        <taxon>Glomeromycotina</taxon>
        <taxon>Glomeromycetes</taxon>
        <taxon>Glomerales</taxon>
        <taxon>Glomeraceae</taxon>
        <taxon>Glomus</taxon>
    </lineage>
</organism>
<comment type="caution">
    <text evidence="2">The sequence shown here is derived from an EMBL/GenBank/DDBJ whole genome shotgun (WGS) entry which is preliminary data.</text>
</comment>
<evidence type="ECO:0008006" key="4">
    <source>
        <dbReference type="Google" id="ProtNLM"/>
    </source>
</evidence>
<protein>
    <recommendedName>
        <fullName evidence="4">Saposin B-type domain-containing protein</fullName>
    </recommendedName>
</protein>
<proteinExistence type="predicted"/>
<evidence type="ECO:0000256" key="1">
    <source>
        <dbReference type="SAM" id="SignalP"/>
    </source>
</evidence>
<dbReference type="AlphaFoldDB" id="A0A397SYD8"/>
<accession>A0A397SYD8</accession>
<dbReference type="EMBL" id="QKYT01000195">
    <property type="protein sequence ID" value="RIA90039.1"/>
    <property type="molecule type" value="Genomic_DNA"/>
</dbReference>
<keyword evidence="1" id="KW-0732">Signal</keyword>